<organism evidence="1 2">
    <name type="scientific">Halostagnicola kamekurae</name>
    <dbReference type="NCBI Taxonomy" id="619731"/>
    <lineage>
        <taxon>Archaea</taxon>
        <taxon>Methanobacteriati</taxon>
        <taxon>Methanobacteriota</taxon>
        <taxon>Stenosarchaea group</taxon>
        <taxon>Halobacteria</taxon>
        <taxon>Halobacteriales</taxon>
        <taxon>Natrialbaceae</taxon>
        <taxon>Halostagnicola</taxon>
    </lineage>
</organism>
<proteinExistence type="predicted"/>
<protein>
    <submittedName>
        <fullName evidence="1">Uncharacterized protein</fullName>
    </submittedName>
</protein>
<reference evidence="2" key="1">
    <citation type="submission" date="2016-10" db="EMBL/GenBank/DDBJ databases">
        <authorList>
            <person name="Varghese N."/>
            <person name="Submissions S."/>
        </authorList>
    </citation>
    <scope>NUCLEOTIDE SEQUENCE [LARGE SCALE GENOMIC DNA]</scope>
    <source>
        <strain evidence="2">DSM 22427</strain>
    </source>
</reference>
<dbReference type="AlphaFoldDB" id="A0A1I6SMB6"/>
<accession>A0A1I6SMB6</accession>
<name>A0A1I6SMB6_9EURY</name>
<dbReference type="InterPro" id="IPR043858">
    <property type="entry name" value="DUF5820"/>
</dbReference>
<dbReference type="OrthoDB" id="202378at2157"/>
<keyword evidence="2" id="KW-1185">Reference proteome</keyword>
<dbReference type="RefSeq" id="WP_092905189.1">
    <property type="nucleotide sequence ID" value="NZ_FOZS01000002.1"/>
</dbReference>
<dbReference type="Proteomes" id="UP000199199">
    <property type="component" value="Unassembled WGS sequence"/>
</dbReference>
<dbReference type="Pfam" id="PF19137">
    <property type="entry name" value="DUF5820"/>
    <property type="match status" value="1"/>
</dbReference>
<dbReference type="EMBL" id="FOZS01000002">
    <property type="protein sequence ID" value="SFS78069.1"/>
    <property type="molecule type" value="Genomic_DNA"/>
</dbReference>
<gene>
    <name evidence="1" type="ORF">SAMN04488556_2782</name>
</gene>
<evidence type="ECO:0000313" key="1">
    <source>
        <dbReference type="EMBL" id="SFS78069.1"/>
    </source>
</evidence>
<sequence length="134" mass="15458">MVDLAAIPDSWTVWNESEDGRVVLAYRPDVFNGDAFPAACLPTLYLTHGKRTRRPGSNPGTADDDWHVTLYLEPEVHLRETNRFPTRSTALERLVELAVQFDRGEIDYRDLYQVPREAYFERLDELTGSDELEE</sequence>
<evidence type="ECO:0000313" key="2">
    <source>
        <dbReference type="Proteomes" id="UP000199199"/>
    </source>
</evidence>